<proteinExistence type="predicted"/>
<dbReference type="AlphaFoldDB" id="A0A3D9FBP4"/>
<dbReference type="Proteomes" id="UP000256310">
    <property type="component" value="Unassembled WGS sequence"/>
</dbReference>
<dbReference type="EMBL" id="QRDP01000004">
    <property type="protein sequence ID" value="RED15234.1"/>
    <property type="molecule type" value="Genomic_DNA"/>
</dbReference>
<reference evidence="2 3" key="1">
    <citation type="submission" date="2018-07" db="EMBL/GenBank/DDBJ databases">
        <title>Genomic Encyclopedia of Type Strains, Phase IV (KMG-IV): sequencing the most valuable type-strain genomes for metagenomic binning, comparative biology and taxonomic classification.</title>
        <authorList>
            <person name="Goeker M."/>
        </authorList>
    </citation>
    <scope>NUCLEOTIDE SEQUENCE [LARGE SCALE GENOMIC DNA]</scope>
    <source>
        <strain evidence="2 3">DSM 26725</strain>
    </source>
</reference>
<accession>A0A3D9FBP4</accession>
<dbReference type="RefSeq" id="WP_116234782.1">
    <property type="nucleotide sequence ID" value="NZ_QRDP01000004.1"/>
</dbReference>
<name>A0A3D9FBP4_9SPHN</name>
<protein>
    <submittedName>
        <fullName evidence="2">Uncharacterized protein</fullName>
    </submittedName>
</protein>
<evidence type="ECO:0000256" key="1">
    <source>
        <dbReference type="SAM" id="SignalP"/>
    </source>
</evidence>
<sequence length="215" mass="24003">MRKIGTVIAGLAAMVGSAISAPASAQIFFFPPEHEGQPVTGAEPGLFTPALVGGQPADIRANLIWNLRSSLNVAALNCQFWPSIMSVDNYNAILTHHADELNAAYEGLKTYFRRTAGRRWQSAMDEYTTSMYQSYIRVGSQRSFCTAAAETARDALARPKGQLHLTAQTRMRQMRNSLVSYADATMPYHQAVPLPPMLWLDSRCWRNSNYNRRRC</sequence>
<keyword evidence="3" id="KW-1185">Reference proteome</keyword>
<keyword evidence="1" id="KW-0732">Signal</keyword>
<gene>
    <name evidence="2" type="ORF">DFR46_0221</name>
</gene>
<feature type="chain" id="PRO_5017621793" evidence="1">
    <location>
        <begin position="26"/>
        <end position="215"/>
    </location>
</feature>
<comment type="caution">
    <text evidence="2">The sequence shown here is derived from an EMBL/GenBank/DDBJ whole genome shotgun (WGS) entry which is preliminary data.</text>
</comment>
<feature type="signal peptide" evidence="1">
    <location>
        <begin position="1"/>
        <end position="25"/>
    </location>
</feature>
<evidence type="ECO:0000313" key="2">
    <source>
        <dbReference type="EMBL" id="RED15234.1"/>
    </source>
</evidence>
<organism evidence="2 3">
    <name type="scientific">Parasphingopyxis lamellibrachiae</name>
    <dbReference type="NCBI Taxonomy" id="680125"/>
    <lineage>
        <taxon>Bacteria</taxon>
        <taxon>Pseudomonadati</taxon>
        <taxon>Pseudomonadota</taxon>
        <taxon>Alphaproteobacteria</taxon>
        <taxon>Sphingomonadales</taxon>
        <taxon>Sphingomonadaceae</taxon>
        <taxon>Parasphingopyxis</taxon>
    </lineage>
</organism>
<dbReference type="OrthoDB" id="7467144at2"/>
<evidence type="ECO:0000313" key="3">
    <source>
        <dbReference type="Proteomes" id="UP000256310"/>
    </source>
</evidence>